<evidence type="ECO:0000256" key="6">
    <source>
        <dbReference type="RuleBase" id="RU003631"/>
    </source>
</evidence>
<dbReference type="AlphaFoldDB" id="A0A2M7SDG1"/>
<dbReference type="HAMAP" id="MF_00291_B">
    <property type="entry name" value="Ribosomal_uS2_B"/>
    <property type="match status" value="1"/>
</dbReference>
<accession>A0A2M7SDG1</accession>
<dbReference type="GO" id="GO:0022627">
    <property type="term" value="C:cytosolic small ribosomal subunit"/>
    <property type="evidence" value="ECO:0007669"/>
    <property type="project" value="TreeGrafter"/>
</dbReference>
<evidence type="ECO:0000256" key="2">
    <source>
        <dbReference type="ARBA" id="ARBA00022980"/>
    </source>
</evidence>
<dbReference type="Pfam" id="PF00318">
    <property type="entry name" value="Ribosomal_S2"/>
    <property type="match status" value="1"/>
</dbReference>
<organism evidence="8 9">
    <name type="scientific">Candidatus Desantisbacteria bacterium CG_4_10_14_0_8_um_filter_48_22</name>
    <dbReference type="NCBI Taxonomy" id="1974543"/>
    <lineage>
        <taxon>Bacteria</taxon>
        <taxon>Candidatus Desantisiibacteriota</taxon>
    </lineage>
</organism>
<sequence>MLSINIKQLLEAGVHFGHQTDQWHPKMKQYIFSQRNGIHVIDLQKTMKKFKEAYEFVRDSVAKGNTILFVGTKKQAQEIIKNEATRCNAFFVKERWLGGMLTNFKTIRKNIERLRELETMEKDGRFEVLPNGEVKKLKKEKDALGAVFEGIREMEKLPDIIFMVDLKKEGIAIKEAKKLGIPVVAVVDTNCDPNLVTYCIPGNDDAIRGLNLFVNQIAEAVMEGRGLAKKEEVPPVEQQMEGAVQEEAVAQEKTVAQEEGTVQEKTVAQEEGTVAEGSGGEQDGGNTGGTE</sequence>
<evidence type="ECO:0000256" key="1">
    <source>
        <dbReference type="ARBA" id="ARBA00006242"/>
    </source>
</evidence>
<dbReference type="Proteomes" id="UP000229307">
    <property type="component" value="Unassembled WGS sequence"/>
</dbReference>
<proteinExistence type="inferred from homology"/>
<evidence type="ECO:0000313" key="8">
    <source>
        <dbReference type="EMBL" id="PIZ17577.1"/>
    </source>
</evidence>
<dbReference type="GO" id="GO:0006412">
    <property type="term" value="P:translation"/>
    <property type="evidence" value="ECO:0007669"/>
    <property type="project" value="UniProtKB-UniRule"/>
</dbReference>
<evidence type="ECO:0000256" key="5">
    <source>
        <dbReference type="HAMAP-Rule" id="MF_00291"/>
    </source>
</evidence>
<dbReference type="CDD" id="cd01425">
    <property type="entry name" value="RPS2"/>
    <property type="match status" value="1"/>
</dbReference>
<reference evidence="9" key="1">
    <citation type="submission" date="2017-09" db="EMBL/GenBank/DDBJ databases">
        <title>Depth-based differentiation of microbial function through sediment-hosted aquifers and enrichment of novel symbionts in the deep terrestrial subsurface.</title>
        <authorList>
            <person name="Probst A.J."/>
            <person name="Ladd B."/>
            <person name="Jarett J.K."/>
            <person name="Geller-Mcgrath D.E."/>
            <person name="Sieber C.M.K."/>
            <person name="Emerson J.B."/>
            <person name="Anantharaman K."/>
            <person name="Thomas B.C."/>
            <person name="Malmstrom R."/>
            <person name="Stieglmeier M."/>
            <person name="Klingl A."/>
            <person name="Woyke T."/>
            <person name="Ryan C.M."/>
            <person name="Banfield J.F."/>
        </authorList>
    </citation>
    <scope>NUCLEOTIDE SEQUENCE [LARGE SCALE GENOMIC DNA]</scope>
</reference>
<evidence type="ECO:0000313" key="9">
    <source>
        <dbReference type="Proteomes" id="UP000229307"/>
    </source>
</evidence>
<keyword evidence="2 5" id="KW-0689">Ribosomal protein</keyword>
<dbReference type="SUPFAM" id="SSF52313">
    <property type="entry name" value="Ribosomal protein S2"/>
    <property type="match status" value="1"/>
</dbReference>
<dbReference type="PANTHER" id="PTHR12534:SF0">
    <property type="entry name" value="SMALL RIBOSOMAL SUBUNIT PROTEIN US2M"/>
    <property type="match status" value="1"/>
</dbReference>
<feature type="compositionally biased region" description="Gly residues" evidence="7">
    <location>
        <begin position="277"/>
        <end position="291"/>
    </location>
</feature>
<dbReference type="EMBL" id="PFMR01000105">
    <property type="protein sequence ID" value="PIZ17577.1"/>
    <property type="molecule type" value="Genomic_DNA"/>
</dbReference>
<feature type="compositionally biased region" description="Low complexity" evidence="7">
    <location>
        <begin position="248"/>
        <end position="259"/>
    </location>
</feature>
<name>A0A2M7SDG1_9BACT</name>
<feature type="region of interest" description="Disordered" evidence="7">
    <location>
        <begin position="248"/>
        <end position="291"/>
    </location>
</feature>
<evidence type="ECO:0000256" key="3">
    <source>
        <dbReference type="ARBA" id="ARBA00023274"/>
    </source>
</evidence>
<dbReference type="Gene3D" id="1.10.287.610">
    <property type="entry name" value="Helix hairpin bin"/>
    <property type="match status" value="1"/>
</dbReference>
<evidence type="ECO:0000256" key="7">
    <source>
        <dbReference type="SAM" id="MobiDB-lite"/>
    </source>
</evidence>
<dbReference type="InterPro" id="IPR018130">
    <property type="entry name" value="Ribosomal_uS2_CS"/>
</dbReference>
<dbReference type="GO" id="GO:0003735">
    <property type="term" value="F:structural constituent of ribosome"/>
    <property type="evidence" value="ECO:0007669"/>
    <property type="project" value="InterPro"/>
</dbReference>
<dbReference type="InterPro" id="IPR005706">
    <property type="entry name" value="Ribosomal_uS2_bac/mit/plastid"/>
</dbReference>
<gene>
    <name evidence="5 8" type="primary">rpsB</name>
    <name evidence="8" type="ORF">COY52_03895</name>
</gene>
<dbReference type="NCBIfam" id="TIGR01011">
    <property type="entry name" value="rpsB_bact"/>
    <property type="match status" value="1"/>
</dbReference>
<keyword evidence="3 5" id="KW-0687">Ribonucleoprotein</keyword>
<dbReference type="PANTHER" id="PTHR12534">
    <property type="entry name" value="30S RIBOSOMAL PROTEIN S2 PROKARYOTIC AND ORGANELLAR"/>
    <property type="match status" value="1"/>
</dbReference>
<comment type="similarity">
    <text evidence="1 5 6">Belongs to the universal ribosomal protein uS2 family.</text>
</comment>
<dbReference type="InterPro" id="IPR023591">
    <property type="entry name" value="Ribosomal_uS2_flav_dom_sf"/>
</dbReference>
<dbReference type="Gene3D" id="3.40.50.10490">
    <property type="entry name" value="Glucose-6-phosphate isomerase like protein, domain 1"/>
    <property type="match status" value="1"/>
</dbReference>
<dbReference type="InterPro" id="IPR001865">
    <property type="entry name" value="Ribosomal_uS2"/>
</dbReference>
<evidence type="ECO:0000256" key="4">
    <source>
        <dbReference type="ARBA" id="ARBA00035256"/>
    </source>
</evidence>
<comment type="caution">
    <text evidence="8">The sequence shown here is derived from an EMBL/GenBank/DDBJ whole genome shotgun (WGS) entry which is preliminary data.</text>
</comment>
<dbReference type="PROSITE" id="PS00962">
    <property type="entry name" value="RIBOSOMAL_S2_1"/>
    <property type="match status" value="1"/>
</dbReference>
<dbReference type="PROSITE" id="PS00963">
    <property type="entry name" value="RIBOSOMAL_S2_2"/>
    <property type="match status" value="1"/>
</dbReference>
<protein>
    <recommendedName>
        <fullName evidence="4 5">Small ribosomal subunit protein uS2</fullName>
    </recommendedName>
</protein>
<dbReference type="PRINTS" id="PR00395">
    <property type="entry name" value="RIBOSOMALS2"/>
</dbReference>